<sequence>MTTSWPLTNNNGDALALLTRDNGDLDEAFVWAPPDVEHRDPSTFVTVVLDGGTRRTARSGNLAPYAPAIGEHDHPGDLGDFELWLPSCAYCDAALDAAVRRYPTGGGSLREDLICPAHPLTDRPRPHQAKFRTRNTVTAATFADDPASGLGRHLRAHERQIARAGAHPPPIPVAALSPDRQIVAVRLAKAKVENAAAELAHVAAEAIAVQLRTMFPQAAVAYVDLGGWFEDGMKAHLHAVYGPGPVPVPVWHDHVHSTGAPNDRESRAWPRCRESVESLVDLVLSAASPATAGWPHRDAVADHSAAFSSDRIYEIALPPASDRPGPQAAPEPGADSRPQYRAAVHRALRAGQIPNLAPYLTTVCPECGDDNLYAHEWTDPDADPADRSYLAIGCEGYRVINPRLVGIDSPDWQDWTTEHSA</sequence>
<dbReference type="RefSeq" id="WP_093575796.1">
    <property type="nucleotide sequence ID" value="NZ_FOWC01000010.1"/>
</dbReference>
<dbReference type="STRING" id="112413.SAMN05421854_110268"/>
<organism evidence="2 3">
    <name type="scientific">Amycolatopsis rubida</name>
    <dbReference type="NCBI Taxonomy" id="112413"/>
    <lineage>
        <taxon>Bacteria</taxon>
        <taxon>Bacillati</taxon>
        <taxon>Actinomycetota</taxon>
        <taxon>Actinomycetes</taxon>
        <taxon>Pseudonocardiales</taxon>
        <taxon>Pseudonocardiaceae</taxon>
        <taxon>Amycolatopsis</taxon>
    </lineage>
</organism>
<evidence type="ECO:0000256" key="1">
    <source>
        <dbReference type="SAM" id="MobiDB-lite"/>
    </source>
</evidence>
<dbReference type="OrthoDB" id="9996921at2"/>
<evidence type="ECO:0000313" key="2">
    <source>
        <dbReference type="EMBL" id="SFQ31943.1"/>
    </source>
</evidence>
<dbReference type="Proteomes" id="UP000199137">
    <property type="component" value="Unassembled WGS sequence"/>
</dbReference>
<dbReference type="EMBL" id="FOWC01000010">
    <property type="protein sequence ID" value="SFQ31943.1"/>
    <property type="molecule type" value="Genomic_DNA"/>
</dbReference>
<gene>
    <name evidence="2" type="ORF">SAMN05421854_110268</name>
</gene>
<protein>
    <submittedName>
        <fullName evidence="2">Uncharacterized protein</fullName>
    </submittedName>
</protein>
<feature type="region of interest" description="Disordered" evidence="1">
    <location>
        <begin position="318"/>
        <end position="339"/>
    </location>
</feature>
<dbReference type="AlphaFoldDB" id="A0A1I5XIZ5"/>
<accession>A0A1I5XIZ5</accession>
<reference evidence="3" key="1">
    <citation type="submission" date="2016-10" db="EMBL/GenBank/DDBJ databases">
        <authorList>
            <person name="Varghese N."/>
            <person name="Submissions S."/>
        </authorList>
    </citation>
    <scope>NUCLEOTIDE SEQUENCE [LARGE SCALE GENOMIC DNA]</scope>
    <source>
        <strain evidence="3">DSM 44637</strain>
    </source>
</reference>
<evidence type="ECO:0000313" key="3">
    <source>
        <dbReference type="Proteomes" id="UP000199137"/>
    </source>
</evidence>
<name>A0A1I5XIZ5_9PSEU</name>
<proteinExistence type="predicted"/>